<name>A4C2Z8_9FLAO</name>
<dbReference type="AlphaFoldDB" id="A4C2Z8"/>
<dbReference type="EMBL" id="AAOG01000005">
    <property type="protein sequence ID" value="EAR11672.1"/>
    <property type="molecule type" value="Genomic_DNA"/>
</dbReference>
<dbReference type="InterPro" id="IPR041662">
    <property type="entry name" value="SusD-like_2"/>
</dbReference>
<dbReference type="Pfam" id="PF12771">
    <property type="entry name" value="SusD-like_2"/>
    <property type="match status" value="1"/>
</dbReference>
<organism evidence="1 2">
    <name type="scientific">Polaribacter irgensii 23-P</name>
    <dbReference type="NCBI Taxonomy" id="313594"/>
    <lineage>
        <taxon>Bacteria</taxon>
        <taxon>Pseudomonadati</taxon>
        <taxon>Bacteroidota</taxon>
        <taxon>Flavobacteriia</taxon>
        <taxon>Flavobacteriales</taxon>
        <taxon>Flavobacteriaceae</taxon>
    </lineage>
</organism>
<dbReference type="Proteomes" id="UP000003053">
    <property type="component" value="Unassembled WGS sequence"/>
</dbReference>
<dbReference type="OrthoDB" id="725917at2"/>
<sequence length="477" mass="53618">MKKNIIVLAILTLVTYSCTTDLEELNENKKDFATTTDASLFTSAQYKLFNQITETSVNENIFRLLVQNWTETTYTDEANYDLKTRSIDEFHWEVLYKDALKNFKESKSLVSGIPDVRTNKTAIIELYEIYTYYVLVTSFGDIPYTEALDIDILNPVFDKQEDIFNDLIERLDANVIAKFVTGQSGFSASVDLVYQSDIVQWKKFANSLKLQMGMLLADSDATKAKTVVNAAIASGVFTSANDNMKLAFESAAPYTNPIYAALVLSGRDDYVPTKTIVDIMNSLEDPRRNDYFTLFEGAYKGGIPGELNTFGKYSHVSEKIANNPNLEAPLMTYFEVEFLIAEAIERGFITIGTAENHYNNAVTASIKYWGGSDVEAQSYLGNAGVAYNSATGNYKQKIGTQKWLALYNRGFESWTEWRRLDFPVLVAPAKAETTNNKPPYRLTYPDVELTLNGENLKAANASIGGDKMETKLFWDKN</sequence>
<dbReference type="InterPro" id="IPR011990">
    <property type="entry name" value="TPR-like_helical_dom_sf"/>
</dbReference>
<protein>
    <recommendedName>
        <fullName evidence="3">Lipoprotein</fullName>
    </recommendedName>
</protein>
<accession>A4C2Z8</accession>
<dbReference type="STRING" id="313594.PI23P_00660"/>
<dbReference type="HOGENOM" id="CLU_025928_1_0_10"/>
<proteinExistence type="predicted"/>
<dbReference type="eggNOG" id="COG4198">
    <property type="taxonomic scope" value="Bacteria"/>
</dbReference>
<comment type="caution">
    <text evidence="1">The sequence shown here is derived from an EMBL/GenBank/DDBJ whole genome shotgun (WGS) entry which is preliminary data.</text>
</comment>
<reference evidence="1 2" key="1">
    <citation type="submission" date="2006-02" db="EMBL/GenBank/DDBJ databases">
        <authorList>
            <person name="Murray A."/>
            <person name="Staley J."/>
            <person name="Ferriera S."/>
            <person name="Johnson J."/>
            <person name="Kravitz S."/>
            <person name="Halpern A."/>
            <person name="Remington K."/>
            <person name="Beeson K."/>
            <person name="Tran B."/>
            <person name="Rogers Y.-H."/>
            <person name="Friedman R."/>
            <person name="Venter J.C."/>
        </authorList>
    </citation>
    <scope>NUCLEOTIDE SEQUENCE [LARGE SCALE GENOMIC DNA]</scope>
    <source>
        <strain evidence="1 2">23-P</strain>
    </source>
</reference>
<evidence type="ECO:0000313" key="2">
    <source>
        <dbReference type="Proteomes" id="UP000003053"/>
    </source>
</evidence>
<dbReference type="SUPFAM" id="SSF48452">
    <property type="entry name" value="TPR-like"/>
    <property type="match status" value="1"/>
</dbReference>
<evidence type="ECO:0008006" key="3">
    <source>
        <dbReference type="Google" id="ProtNLM"/>
    </source>
</evidence>
<keyword evidence="2" id="KW-1185">Reference proteome</keyword>
<evidence type="ECO:0000313" key="1">
    <source>
        <dbReference type="EMBL" id="EAR11672.1"/>
    </source>
</evidence>
<gene>
    <name evidence="1" type="ORF">PI23P_00660</name>
</gene>
<dbReference type="RefSeq" id="WP_004568751.1">
    <property type="nucleotide sequence ID" value="NZ_CH724148.1"/>
</dbReference>
<dbReference type="Gene3D" id="1.25.40.390">
    <property type="match status" value="1"/>
</dbReference>
<dbReference type="PROSITE" id="PS51257">
    <property type="entry name" value="PROKAR_LIPOPROTEIN"/>
    <property type="match status" value="1"/>
</dbReference>